<accession>A0A6J4RTK7</accession>
<sequence>GGHEPDPFPDGLARRYRGPGTGQHPRAHGGRGAGAGRGARLGGRGEPRARGPLGLRRGWPLGAPGAVGRGLLGGQVRRGGVPRLPRRPRPARPRGLRRWAGGAPNPTPKGLYPGRGLKRPEPQDSRVLPGLPAAVRRSRDGRHGPPIARARAGFRAAHPGDLQRDRPLFGDHRLVAEDPPEARGRPGLAYRMRPDLPRPPPGPPGPPV</sequence>
<feature type="non-terminal residue" evidence="2">
    <location>
        <position position="1"/>
    </location>
</feature>
<proteinExistence type="predicted"/>
<gene>
    <name evidence="2" type="ORF">AVDCRST_MAG12-1243</name>
</gene>
<evidence type="ECO:0000313" key="2">
    <source>
        <dbReference type="EMBL" id="CAA9476971.1"/>
    </source>
</evidence>
<name>A0A6J4RTK7_9ACTN</name>
<organism evidence="2">
    <name type="scientific">uncultured Rubrobacteraceae bacterium</name>
    <dbReference type="NCBI Taxonomy" id="349277"/>
    <lineage>
        <taxon>Bacteria</taxon>
        <taxon>Bacillati</taxon>
        <taxon>Actinomycetota</taxon>
        <taxon>Rubrobacteria</taxon>
        <taxon>Rubrobacterales</taxon>
        <taxon>Rubrobacteraceae</taxon>
        <taxon>environmental samples</taxon>
    </lineage>
</organism>
<dbReference type="EMBL" id="CADCVK010000197">
    <property type="protein sequence ID" value="CAA9476971.1"/>
    <property type="molecule type" value="Genomic_DNA"/>
</dbReference>
<feature type="compositionally biased region" description="Basic and acidic residues" evidence="1">
    <location>
        <begin position="161"/>
        <end position="184"/>
    </location>
</feature>
<feature type="compositionally biased region" description="Basic residues" evidence="1">
    <location>
        <begin position="84"/>
        <end position="97"/>
    </location>
</feature>
<feature type="region of interest" description="Disordered" evidence="1">
    <location>
        <begin position="1"/>
        <end position="208"/>
    </location>
</feature>
<feature type="compositionally biased region" description="Gly residues" evidence="1">
    <location>
        <begin position="30"/>
        <end position="42"/>
    </location>
</feature>
<feature type="non-terminal residue" evidence="2">
    <location>
        <position position="208"/>
    </location>
</feature>
<dbReference type="AlphaFoldDB" id="A0A6J4RTK7"/>
<feature type="compositionally biased region" description="Gly residues" evidence="1">
    <location>
        <begin position="65"/>
        <end position="77"/>
    </location>
</feature>
<feature type="compositionally biased region" description="Pro residues" evidence="1">
    <location>
        <begin position="197"/>
        <end position="208"/>
    </location>
</feature>
<reference evidence="2" key="1">
    <citation type="submission" date="2020-02" db="EMBL/GenBank/DDBJ databases">
        <authorList>
            <person name="Meier V. D."/>
        </authorList>
    </citation>
    <scope>NUCLEOTIDE SEQUENCE</scope>
    <source>
        <strain evidence="2">AVDCRST_MAG12</strain>
    </source>
</reference>
<evidence type="ECO:0000256" key="1">
    <source>
        <dbReference type="SAM" id="MobiDB-lite"/>
    </source>
</evidence>
<protein>
    <submittedName>
        <fullName evidence="2">Lysine exporter protein LysE/YggA</fullName>
    </submittedName>
</protein>
<feature type="compositionally biased region" description="Low complexity" evidence="1">
    <location>
        <begin position="50"/>
        <end position="64"/>
    </location>
</feature>